<evidence type="ECO:0000313" key="3">
    <source>
        <dbReference type="EMBL" id="TNV68397.1"/>
    </source>
</evidence>
<comment type="similarity">
    <text evidence="1">Belongs to the LytR/CpsA/Psr (LCP) family.</text>
</comment>
<sequence length="315" mass="34990">MQMSEKRKRKRKKRWGLRIFFSVLAVLLLTAGGYVYSVYRNLNKTTDTIYAPVETQAVREAGVDLTQQTPISILLMGIDNGAEGRTEAGRSDSMIVVTINPKTQTTTMVSIPRDTFSEIVGNDSYDKINHAYWFGGAEMAINTVQKLLGIPIDYYASINMEGLKQMVDAVGGITVDSPLGFTSRGYTFVEGSNQMDGDAALAFSRMREEDPTQDTGRQDRQRLIIEAIIQNLIQTDMLLSYQDILHSLSANVETSLQMSDFLALQQNGYVSAAANIKQDHLGGVGGLRNDVYYSFVDGAELNRVQEVLKTELELQ</sequence>
<dbReference type="Pfam" id="PF03816">
    <property type="entry name" value="LytR_cpsA_psr"/>
    <property type="match status" value="1"/>
</dbReference>
<dbReference type="NCBIfam" id="TIGR00350">
    <property type="entry name" value="lytR_cpsA_psr"/>
    <property type="match status" value="1"/>
</dbReference>
<feature type="domain" description="Cell envelope-related transcriptional attenuator" evidence="2">
    <location>
        <begin position="90"/>
        <end position="232"/>
    </location>
</feature>
<dbReference type="PANTHER" id="PTHR33392">
    <property type="entry name" value="POLYISOPRENYL-TEICHOIC ACID--PEPTIDOGLYCAN TEICHOIC ACID TRANSFERASE TAGU"/>
    <property type="match status" value="1"/>
</dbReference>
<evidence type="ECO:0000313" key="4">
    <source>
        <dbReference type="Proteomes" id="UP000313395"/>
    </source>
</evidence>
<accession>A0A5C5E6M2</accession>
<proteinExistence type="inferred from homology"/>
<name>A0A5C5E6M2_9LACT</name>
<dbReference type="EMBL" id="VENO01000003">
    <property type="protein sequence ID" value="TNV68397.1"/>
    <property type="molecule type" value="Genomic_DNA"/>
</dbReference>
<organism evidence="3 4">
    <name type="scientific">Trichococcus shcherbakoviae subsp. psychrophilus</name>
    <dbReference type="NCBI Taxonomy" id="2585775"/>
    <lineage>
        <taxon>Bacteria</taxon>
        <taxon>Bacillati</taxon>
        <taxon>Bacillota</taxon>
        <taxon>Bacilli</taxon>
        <taxon>Lactobacillales</taxon>
        <taxon>Carnobacteriaceae</taxon>
        <taxon>Trichococcus</taxon>
    </lineage>
</organism>
<protein>
    <submittedName>
        <fullName evidence="3">Transcriptional regulator</fullName>
    </submittedName>
</protein>
<gene>
    <name evidence="3" type="ORF">FHK04_09270</name>
</gene>
<dbReference type="InterPro" id="IPR004474">
    <property type="entry name" value="LytR_CpsA_psr"/>
</dbReference>
<dbReference type="AlphaFoldDB" id="A0A5C5E6M2"/>
<dbReference type="PANTHER" id="PTHR33392:SF6">
    <property type="entry name" value="POLYISOPRENYL-TEICHOIC ACID--PEPTIDOGLYCAN TEICHOIC ACID TRANSFERASE TAGU"/>
    <property type="match status" value="1"/>
</dbReference>
<keyword evidence="4" id="KW-1185">Reference proteome</keyword>
<evidence type="ECO:0000259" key="2">
    <source>
        <dbReference type="Pfam" id="PF03816"/>
    </source>
</evidence>
<dbReference type="InterPro" id="IPR050922">
    <property type="entry name" value="LytR/CpsA/Psr_CW_biosynth"/>
</dbReference>
<dbReference type="Gene3D" id="3.40.630.190">
    <property type="entry name" value="LCP protein"/>
    <property type="match status" value="1"/>
</dbReference>
<dbReference type="Proteomes" id="UP000313395">
    <property type="component" value="Unassembled WGS sequence"/>
</dbReference>
<reference evidence="3 4" key="1">
    <citation type="submission" date="2019-06" db="EMBL/GenBank/DDBJ databases">
        <title>Description Trichococcus psychrophilus sp. nov., isolated from a cold spring, by genomic and phenotypic analyses.</title>
        <authorList>
            <person name="Zakharyuk A."/>
        </authorList>
    </citation>
    <scope>NUCLEOTIDE SEQUENCE [LARGE SCALE GENOMIC DNA]</scope>
    <source>
        <strain evidence="3 4">SKBG</strain>
    </source>
</reference>
<evidence type="ECO:0000256" key="1">
    <source>
        <dbReference type="ARBA" id="ARBA00006068"/>
    </source>
</evidence>
<comment type="caution">
    <text evidence="3">The sequence shown here is derived from an EMBL/GenBank/DDBJ whole genome shotgun (WGS) entry which is preliminary data.</text>
</comment>